<accession>A0A2J6QPL7</accession>
<dbReference type="PANTHER" id="PTHR24198:SF165">
    <property type="entry name" value="ANKYRIN REPEAT-CONTAINING PROTEIN-RELATED"/>
    <property type="match status" value="1"/>
</dbReference>
<evidence type="ECO:0000256" key="3">
    <source>
        <dbReference type="SAM" id="MobiDB-lite"/>
    </source>
</evidence>
<proteinExistence type="predicted"/>
<keyword evidence="5" id="KW-1185">Reference proteome</keyword>
<evidence type="ECO:0000256" key="2">
    <source>
        <dbReference type="ARBA" id="ARBA00023043"/>
    </source>
</evidence>
<evidence type="ECO:0000256" key="1">
    <source>
        <dbReference type="ARBA" id="ARBA00022737"/>
    </source>
</evidence>
<dbReference type="InterPro" id="IPR036770">
    <property type="entry name" value="Ankyrin_rpt-contain_sf"/>
</dbReference>
<organism evidence="4 5">
    <name type="scientific">Hyaloscypha hepaticicola</name>
    <dbReference type="NCBI Taxonomy" id="2082293"/>
    <lineage>
        <taxon>Eukaryota</taxon>
        <taxon>Fungi</taxon>
        <taxon>Dikarya</taxon>
        <taxon>Ascomycota</taxon>
        <taxon>Pezizomycotina</taxon>
        <taxon>Leotiomycetes</taxon>
        <taxon>Helotiales</taxon>
        <taxon>Hyaloscyphaceae</taxon>
        <taxon>Hyaloscypha</taxon>
    </lineage>
</organism>
<dbReference type="Gene3D" id="1.25.40.20">
    <property type="entry name" value="Ankyrin repeat-containing domain"/>
    <property type="match status" value="1"/>
</dbReference>
<dbReference type="SMART" id="SM00248">
    <property type="entry name" value="ANK"/>
    <property type="match status" value="2"/>
</dbReference>
<dbReference type="OrthoDB" id="10021675at2759"/>
<feature type="region of interest" description="Disordered" evidence="3">
    <location>
        <begin position="177"/>
        <end position="210"/>
    </location>
</feature>
<dbReference type="InterPro" id="IPR002110">
    <property type="entry name" value="Ankyrin_rpt"/>
</dbReference>
<evidence type="ECO:0000313" key="4">
    <source>
        <dbReference type="EMBL" id="PMD28192.1"/>
    </source>
</evidence>
<dbReference type="PANTHER" id="PTHR24198">
    <property type="entry name" value="ANKYRIN REPEAT AND PROTEIN KINASE DOMAIN-CONTAINING PROTEIN"/>
    <property type="match status" value="1"/>
</dbReference>
<dbReference type="Proteomes" id="UP000235672">
    <property type="component" value="Unassembled WGS sequence"/>
</dbReference>
<gene>
    <name evidence="4" type="ORF">NA56DRAFT_3760</name>
</gene>
<sequence>MNQQKDKWPQPALSLDKLYGLAVAHQMLGNHSRSLEILSSIHPLAQKHFGKRGAEKTIEISSRLKAVADRLEINQQHHKSALLAITAPGGKLRIAGIPEEPHIFWLRQRTESATESAARRSQRSFGGIMSRVFGGRKTSKPVPRWDQIAGWIGGIIDPISSSSSLFTVLDLTPKTGPIELPDNPVPRSADRHGRAFGYSGETSQNTGLDPTSIQEIRENITREFATGPCVSPKGKSVAKSGSRGSMRTIWTQLPMFYQDVLSSCRTGDSDYLFSLLHDDDTSELSPTEDLPPLCETQSTSRPASATAQLPLLLGFLYCLHLGHEETACVLINSPRFDINGQIRLGVTPLMYATKRNHTRIVQEILDRPDVETDLVDLMQRSVLHHAAVSENINMIELILGIRTTSLNDQDYAGMTPLQVVILRRLWWQSLIIGNRLRLPESDFFGKSLEIVKLLLYMRRDEFLSAHERNYDLMCKAFANKDRVLILYLLREWTAAFDFTRLECLNGFREYKKDLGLGLTTCEARERSA</sequence>
<reference evidence="4 5" key="1">
    <citation type="submission" date="2016-05" db="EMBL/GenBank/DDBJ databases">
        <title>A degradative enzymes factory behind the ericoid mycorrhizal symbiosis.</title>
        <authorList>
            <consortium name="DOE Joint Genome Institute"/>
            <person name="Martino E."/>
            <person name="Morin E."/>
            <person name="Grelet G."/>
            <person name="Kuo A."/>
            <person name="Kohler A."/>
            <person name="Daghino S."/>
            <person name="Barry K."/>
            <person name="Choi C."/>
            <person name="Cichocki N."/>
            <person name="Clum A."/>
            <person name="Copeland A."/>
            <person name="Hainaut M."/>
            <person name="Haridas S."/>
            <person name="Labutti K."/>
            <person name="Lindquist E."/>
            <person name="Lipzen A."/>
            <person name="Khouja H.-R."/>
            <person name="Murat C."/>
            <person name="Ohm R."/>
            <person name="Olson A."/>
            <person name="Spatafora J."/>
            <person name="Veneault-Fourrey C."/>
            <person name="Henrissat B."/>
            <person name="Grigoriev I."/>
            <person name="Martin F."/>
            <person name="Perotto S."/>
        </authorList>
    </citation>
    <scope>NUCLEOTIDE SEQUENCE [LARGE SCALE GENOMIC DNA]</scope>
    <source>
        <strain evidence="4 5">UAMH 7357</strain>
    </source>
</reference>
<dbReference type="Pfam" id="PF12796">
    <property type="entry name" value="Ank_2"/>
    <property type="match status" value="1"/>
</dbReference>
<dbReference type="EMBL" id="KZ613464">
    <property type="protein sequence ID" value="PMD28192.1"/>
    <property type="molecule type" value="Genomic_DNA"/>
</dbReference>
<keyword evidence="1" id="KW-0677">Repeat</keyword>
<dbReference type="SUPFAM" id="SSF48403">
    <property type="entry name" value="Ankyrin repeat"/>
    <property type="match status" value="1"/>
</dbReference>
<name>A0A2J6QPL7_9HELO</name>
<feature type="compositionally biased region" description="Polar residues" evidence="3">
    <location>
        <begin position="200"/>
        <end position="210"/>
    </location>
</feature>
<dbReference type="AlphaFoldDB" id="A0A2J6QPL7"/>
<dbReference type="STRING" id="1745343.A0A2J6QPL7"/>
<keyword evidence="2" id="KW-0040">ANK repeat</keyword>
<protein>
    <submittedName>
        <fullName evidence="4">Uncharacterized protein</fullName>
    </submittedName>
</protein>
<evidence type="ECO:0000313" key="5">
    <source>
        <dbReference type="Proteomes" id="UP000235672"/>
    </source>
</evidence>